<gene>
    <name evidence="4" type="ORF">DFR29_101399</name>
</gene>
<dbReference type="PANTHER" id="PTHR40278">
    <property type="entry name" value="DNA UTILIZATION PROTEIN HOFN"/>
    <property type="match status" value="1"/>
</dbReference>
<evidence type="ECO:0000256" key="3">
    <source>
        <dbReference type="SAM" id="Phobius"/>
    </source>
</evidence>
<evidence type="ECO:0000256" key="1">
    <source>
        <dbReference type="SAM" id="Coils"/>
    </source>
</evidence>
<feature type="coiled-coil region" evidence="1">
    <location>
        <begin position="252"/>
        <end position="279"/>
    </location>
</feature>
<name>A0A4R6ZA67_9GAMM</name>
<dbReference type="InterPro" id="IPR007813">
    <property type="entry name" value="PilN"/>
</dbReference>
<feature type="transmembrane region" description="Helical" evidence="3">
    <location>
        <begin position="223"/>
        <end position="242"/>
    </location>
</feature>
<dbReference type="InterPro" id="IPR052534">
    <property type="entry name" value="Extracell_DNA_Util/SecSys_Comp"/>
</dbReference>
<evidence type="ECO:0000313" key="4">
    <source>
        <dbReference type="EMBL" id="TDR48775.1"/>
    </source>
</evidence>
<proteinExistence type="predicted"/>
<reference evidence="4 5" key="1">
    <citation type="submission" date="2019-03" db="EMBL/GenBank/DDBJ databases">
        <title>Genomic Encyclopedia of Type Strains, Phase IV (KMG-IV): sequencing the most valuable type-strain genomes for metagenomic binning, comparative biology and taxonomic classification.</title>
        <authorList>
            <person name="Goeker M."/>
        </authorList>
    </citation>
    <scope>NUCLEOTIDE SEQUENCE [LARGE SCALE GENOMIC DNA]</scope>
    <source>
        <strain evidence="4 5">DSM 21667</strain>
    </source>
</reference>
<evidence type="ECO:0000313" key="5">
    <source>
        <dbReference type="Proteomes" id="UP000295293"/>
    </source>
</evidence>
<feature type="region of interest" description="Disordered" evidence="2">
    <location>
        <begin position="379"/>
        <end position="435"/>
    </location>
</feature>
<keyword evidence="3" id="KW-0812">Transmembrane</keyword>
<dbReference type="Gene3D" id="3.30.420.380">
    <property type="match status" value="1"/>
</dbReference>
<dbReference type="SUPFAM" id="SSF53067">
    <property type="entry name" value="Actin-like ATPase domain"/>
    <property type="match status" value="1"/>
</dbReference>
<evidence type="ECO:0000256" key="2">
    <source>
        <dbReference type="SAM" id="MobiDB-lite"/>
    </source>
</evidence>
<dbReference type="EMBL" id="SNZH01000001">
    <property type="protein sequence ID" value="TDR48775.1"/>
    <property type="molecule type" value="Genomic_DNA"/>
</dbReference>
<keyword evidence="1" id="KW-0175">Coiled coil</keyword>
<accession>A0A4R6ZA67</accession>
<sequence>MAILDVLEPQLVRLRARYAKTPLPRFFAWWGGELLSFLPASWRAALDEGRESLLLHVADGQLVLRRESPRGATEFGQIDLSQEVDVQRSDYQRQRARVEEPQLRQFFCVPSTRMLRRTLSLPAAAEDNLRQVLAFEMDRQTPFKADQVYYDCIVRGRDASGRQLQVELVVMPRAAFDQEVAPAAQLGIPLDGVDCWADASHGVRLGVNLLPAERRSRRSNQRLWINLGLALLAVVLALGVMARTVTNRGQALANMTTEVEAAQNEAKQVAVLRKTLEETIDSANFLTQKKRSVMTAVELLKDLTERLPDSTYLERLNVTEDGRVELQGLSDKSEGLIAELQKSKVLGDAAFQGVVQPDPRVKKDRFNLVAQLKPRDLSVAKAAPANGENKPATGESKPAAGEKATTGDKPGAAEKPAAATPVSKEGGSHAPAARK</sequence>
<keyword evidence="3" id="KW-0472">Membrane</keyword>
<organism evidence="4 5">
    <name type="scientific">Tahibacter aquaticus</name>
    <dbReference type="NCBI Taxonomy" id="520092"/>
    <lineage>
        <taxon>Bacteria</taxon>
        <taxon>Pseudomonadati</taxon>
        <taxon>Pseudomonadota</taxon>
        <taxon>Gammaproteobacteria</taxon>
        <taxon>Lysobacterales</taxon>
        <taxon>Rhodanobacteraceae</taxon>
        <taxon>Tahibacter</taxon>
    </lineage>
</organism>
<dbReference type="PANTHER" id="PTHR40278:SF1">
    <property type="entry name" value="DNA UTILIZATION PROTEIN HOFN"/>
    <property type="match status" value="1"/>
</dbReference>
<dbReference type="Proteomes" id="UP000295293">
    <property type="component" value="Unassembled WGS sequence"/>
</dbReference>
<protein>
    <submittedName>
        <fullName evidence="4">General secretion pathway protein L</fullName>
    </submittedName>
</protein>
<comment type="caution">
    <text evidence="4">The sequence shown here is derived from an EMBL/GenBank/DDBJ whole genome shotgun (WGS) entry which is preliminary data.</text>
</comment>
<dbReference type="RefSeq" id="WP_133816883.1">
    <property type="nucleotide sequence ID" value="NZ_SNZH01000001.1"/>
</dbReference>
<keyword evidence="5" id="KW-1185">Reference proteome</keyword>
<keyword evidence="3" id="KW-1133">Transmembrane helix</keyword>
<dbReference type="InterPro" id="IPR043129">
    <property type="entry name" value="ATPase_NBD"/>
</dbReference>
<dbReference type="OrthoDB" id="5621075at2"/>
<dbReference type="AlphaFoldDB" id="A0A4R6ZA67"/>
<dbReference type="Pfam" id="PF05137">
    <property type="entry name" value="PilN"/>
    <property type="match status" value="1"/>
</dbReference>